<gene>
    <name evidence="1" type="ORF">BWY04_01379</name>
</gene>
<organism evidence="1">
    <name type="scientific">candidate division CPR1 bacterium ADurb.Bin160</name>
    <dbReference type="NCBI Taxonomy" id="1852826"/>
    <lineage>
        <taxon>Bacteria</taxon>
        <taxon>candidate division CPR1</taxon>
    </lineage>
</organism>
<protein>
    <submittedName>
        <fullName evidence="1">Uncharacterized protein</fullName>
    </submittedName>
</protein>
<dbReference type="EMBL" id="MWDB01000048">
    <property type="protein sequence ID" value="OQB40327.1"/>
    <property type="molecule type" value="Genomic_DNA"/>
</dbReference>
<accession>A0A1V5ZJF8</accession>
<name>A0A1V5ZJF8_9BACT</name>
<evidence type="ECO:0000313" key="1">
    <source>
        <dbReference type="EMBL" id="OQB40327.1"/>
    </source>
</evidence>
<dbReference type="Proteomes" id="UP000485621">
    <property type="component" value="Unassembled WGS sequence"/>
</dbReference>
<comment type="caution">
    <text evidence="1">The sequence shown here is derived from an EMBL/GenBank/DDBJ whole genome shotgun (WGS) entry which is preliminary data.</text>
</comment>
<proteinExistence type="predicted"/>
<sequence>MTDEKVNKMKEISKKIHDEIETYLDDFMDKAIFELSELLDFECFIKDFIVEQYKELFSEEDADDLLLYIDVIVKVNLTNGSVGVHPGNLITALLFNSYYDFNIPMIEYTKMLNFKSYKTGRIMHYDRERNELLSIQVN</sequence>
<reference evidence="1" key="1">
    <citation type="submission" date="2017-02" db="EMBL/GenBank/DDBJ databases">
        <title>Delving into the versatile metabolic prowess of the omnipresent phylum Bacteroidetes.</title>
        <authorList>
            <person name="Nobu M.K."/>
            <person name="Mei R."/>
            <person name="Narihiro T."/>
            <person name="Kuroda K."/>
            <person name="Liu W.-T."/>
        </authorList>
    </citation>
    <scope>NUCLEOTIDE SEQUENCE</scope>
    <source>
        <strain evidence="1">ADurb.Bin160</strain>
    </source>
</reference>
<dbReference type="AlphaFoldDB" id="A0A1V5ZJF8"/>